<dbReference type="Gene3D" id="1.25.40.420">
    <property type="match status" value="1"/>
</dbReference>
<dbReference type="Pfam" id="PF07707">
    <property type="entry name" value="BACK"/>
    <property type="match status" value="1"/>
</dbReference>
<dbReference type="PANTHER" id="PTHR45774">
    <property type="entry name" value="BTB/POZ DOMAIN-CONTAINING"/>
    <property type="match status" value="1"/>
</dbReference>
<dbReference type="EnsemblMetazoa" id="G21274.4">
    <property type="protein sequence ID" value="G21274.4:cds"/>
    <property type="gene ID" value="G21274"/>
</dbReference>
<dbReference type="PROSITE" id="PS50097">
    <property type="entry name" value="BTB"/>
    <property type="match status" value="1"/>
</dbReference>
<dbReference type="SMART" id="SM00875">
    <property type="entry name" value="BACK"/>
    <property type="match status" value="1"/>
</dbReference>
<reference evidence="5" key="1">
    <citation type="submission" date="2022-08" db="UniProtKB">
        <authorList>
            <consortium name="EnsemblMetazoa"/>
        </authorList>
    </citation>
    <scope>IDENTIFICATION</scope>
    <source>
        <strain evidence="5">05x7-T-G4-1.051#20</strain>
    </source>
</reference>
<name>A0A8W8JZV6_MAGGI</name>
<evidence type="ECO:0000256" key="3">
    <source>
        <dbReference type="SAM" id="MobiDB-lite"/>
    </source>
</evidence>
<dbReference type="Pfam" id="PF08005">
    <property type="entry name" value="PHR"/>
    <property type="match status" value="1"/>
</dbReference>
<keyword evidence="2" id="KW-0963">Cytoplasm</keyword>
<comment type="subcellular location">
    <subcellularLocation>
        <location evidence="1">Cytoplasm</location>
    </subcellularLocation>
</comment>
<feature type="domain" description="BTB" evidence="4">
    <location>
        <begin position="29"/>
        <end position="93"/>
    </location>
</feature>
<evidence type="ECO:0000313" key="5">
    <source>
        <dbReference type="EnsemblMetazoa" id="G21274.4:cds"/>
    </source>
</evidence>
<protein>
    <recommendedName>
        <fullName evidence="4">BTB domain-containing protein</fullName>
    </recommendedName>
</protein>
<feature type="compositionally biased region" description="Low complexity" evidence="3">
    <location>
        <begin position="344"/>
        <end position="355"/>
    </location>
</feature>
<dbReference type="PANTHER" id="PTHR45774:SF3">
    <property type="entry name" value="BTB (POZ) DOMAIN-CONTAINING 2B-RELATED"/>
    <property type="match status" value="1"/>
</dbReference>
<dbReference type="Proteomes" id="UP000005408">
    <property type="component" value="Unassembled WGS sequence"/>
</dbReference>
<keyword evidence="6" id="KW-1185">Reference proteome</keyword>
<sequence length="522" mass="59048">MAAGGNMDWRIGRNVVQCNKYMLDHEVEDDVTFVVGGEEIRAHRYMLISRSAVFQSQFTRQRMSQEIQVEDIEPHIFKKMLQFIYTDDVDFNFSSAMKLFKAASKYGIEDLKKLCFNKMKENISKENVCPLLKMAYDTNCQSEKDRVLNVFYRDAEELLSSEGIFELPQKCLIDIFKSDRITLTEEKKFDVAKLWAESLCRRQNREVNDRNIKELLAPVVDCIKFEKMDMEYFTNHVSNTEILDPTKIISIFQKLVKCKNTLPLASNERSATVNQSQSSPTTESPNGLQAMASQTSQIPSTSVLQSSSILQLETDPYSSSEHVLASGRQGPTPIPPRGNNNLNRSRAQPARRSSSTELAGAQPFQDAMIENTVTLWRFGGILSGKAYLRDNPDAISIIPSHSGYLHGIYLFGSHQRQGSYKVNLKILKNGAVKKAIPNKEFASDGREKYHLIRISPPMRFVADVVYTVEMVMKGPTSFYGKSGKEMVTEEDVTFTFIPNDNGLNGTNTSIGQFPGFVFEKDE</sequence>
<accession>A0A8W8JZV6</accession>
<dbReference type="InterPro" id="IPR011333">
    <property type="entry name" value="SKP1/BTB/POZ_sf"/>
</dbReference>
<dbReference type="InterPro" id="IPR011705">
    <property type="entry name" value="BACK"/>
</dbReference>
<evidence type="ECO:0000259" key="4">
    <source>
        <dbReference type="PROSITE" id="PS50097"/>
    </source>
</evidence>
<dbReference type="Pfam" id="PF00651">
    <property type="entry name" value="BTB"/>
    <property type="match status" value="1"/>
</dbReference>
<proteinExistence type="predicted"/>
<dbReference type="OMA" id="QCNKYML"/>
<dbReference type="InterPro" id="IPR000210">
    <property type="entry name" value="BTB/POZ_dom"/>
</dbReference>
<dbReference type="OrthoDB" id="6072904at2759"/>
<feature type="region of interest" description="Disordered" evidence="3">
    <location>
        <begin position="320"/>
        <end position="362"/>
    </location>
</feature>
<dbReference type="SUPFAM" id="SSF54695">
    <property type="entry name" value="POZ domain"/>
    <property type="match status" value="1"/>
</dbReference>
<evidence type="ECO:0000256" key="2">
    <source>
        <dbReference type="ARBA" id="ARBA00022490"/>
    </source>
</evidence>
<dbReference type="SMART" id="SM00225">
    <property type="entry name" value="BTB"/>
    <property type="match status" value="1"/>
</dbReference>
<dbReference type="Gene3D" id="2.60.120.820">
    <property type="entry name" value="PHR domain"/>
    <property type="match status" value="1"/>
</dbReference>
<dbReference type="InterPro" id="IPR038648">
    <property type="entry name" value="PHR_sf"/>
</dbReference>
<dbReference type="InterPro" id="IPR012983">
    <property type="entry name" value="PHR"/>
</dbReference>
<dbReference type="GO" id="GO:0005737">
    <property type="term" value="C:cytoplasm"/>
    <property type="evidence" value="ECO:0007669"/>
    <property type="project" value="UniProtKB-SubCell"/>
</dbReference>
<feature type="region of interest" description="Disordered" evidence="3">
    <location>
        <begin position="267"/>
        <end position="297"/>
    </location>
</feature>
<dbReference type="Gene3D" id="3.30.710.10">
    <property type="entry name" value="Potassium Channel Kv1.1, Chain A"/>
    <property type="match status" value="1"/>
</dbReference>
<organism evidence="5 6">
    <name type="scientific">Magallana gigas</name>
    <name type="common">Pacific oyster</name>
    <name type="synonym">Crassostrea gigas</name>
    <dbReference type="NCBI Taxonomy" id="29159"/>
    <lineage>
        <taxon>Eukaryota</taxon>
        <taxon>Metazoa</taxon>
        <taxon>Spiralia</taxon>
        <taxon>Lophotrochozoa</taxon>
        <taxon>Mollusca</taxon>
        <taxon>Bivalvia</taxon>
        <taxon>Autobranchia</taxon>
        <taxon>Pteriomorphia</taxon>
        <taxon>Ostreida</taxon>
        <taxon>Ostreoidea</taxon>
        <taxon>Ostreidae</taxon>
        <taxon>Magallana</taxon>
    </lineage>
</organism>
<dbReference type="CDD" id="cd18186">
    <property type="entry name" value="BTB_POZ_ZBTB_KLHL-like"/>
    <property type="match status" value="1"/>
</dbReference>
<evidence type="ECO:0000313" key="6">
    <source>
        <dbReference type="Proteomes" id="UP000005408"/>
    </source>
</evidence>
<evidence type="ECO:0000256" key="1">
    <source>
        <dbReference type="ARBA" id="ARBA00004496"/>
    </source>
</evidence>
<dbReference type="AlphaFoldDB" id="A0A8W8JZV6"/>